<dbReference type="GO" id="GO:0070813">
    <property type="term" value="P:hydrogen sulfide metabolic process"/>
    <property type="evidence" value="ECO:0007669"/>
    <property type="project" value="TreeGrafter"/>
</dbReference>
<reference evidence="3 4" key="1">
    <citation type="journal article" date="2011" name="ISME J.">
        <title>Community ecology of hot spring cyanobacterial mats: predominant populations and their functional potential.</title>
        <authorList>
            <person name="Klatt C.G."/>
            <person name="Wood J.M."/>
            <person name="Rusch D.B."/>
            <person name="Bateson M.M."/>
            <person name="Hamamura N."/>
            <person name="Heidelberg J.F."/>
            <person name="Grossman A.R."/>
            <person name="Bhaya D."/>
            <person name="Cohan F.M."/>
            <person name="Kuhl M."/>
            <person name="Bryant D.A."/>
            <person name="Ward D.M."/>
        </authorList>
    </citation>
    <scope>NUCLEOTIDE SEQUENCE [LARGE SCALE GENOMIC DNA]</scope>
    <source>
        <strain evidence="3">OS</strain>
    </source>
</reference>
<dbReference type="Pfam" id="PF00581">
    <property type="entry name" value="Rhodanese"/>
    <property type="match status" value="2"/>
</dbReference>
<dbReference type="InterPro" id="IPR044528">
    <property type="entry name" value="POD-like_MBL-fold"/>
</dbReference>
<dbReference type="SUPFAM" id="SSF52821">
    <property type="entry name" value="Rhodanese/Cell cycle control phosphatase"/>
    <property type="match status" value="2"/>
</dbReference>
<dbReference type="Proteomes" id="UP000266389">
    <property type="component" value="Unassembled WGS sequence"/>
</dbReference>
<dbReference type="GO" id="GO:0006749">
    <property type="term" value="P:glutathione metabolic process"/>
    <property type="evidence" value="ECO:0007669"/>
    <property type="project" value="InterPro"/>
</dbReference>
<accession>A0A395LX67</accession>
<dbReference type="Pfam" id="PF00753">
    <property type="entry name" value="Lactamase_B"/>
    <property type="match status" value="1"/>
</dbReference>
<evidence type="ECO:0000313" key="4">
    <source>
        <dbReference type="Proteomes" id="UP000266389"/>
    </source>
</evidence>
<sequence length="467" mass="51444">MHIERFYLKCLSHASYIIFDEESKEAAIVDPQRDTVQYEDFLKEKGLVLKYVLETHLHADFVSGHNELAQKYGATVVFGEKAGYKRPHFAAKHQDKLYLGKSVEITVLSTPGHTPESVCYAVRDLSKPNEPISLFTGDTLFAGDVGRPDLLGAKMPAEVLANMLYDSVQFLKTLPDETKVYPAHGAGSACGKSLADVEFTTIGREKLTNYAFKPMTREEFIQAVTIDQPEAPKYFSEDAAINREGAKTLEEVLAHVRAMSPEEVEQAMNAGAVVIDSRSPDDFALGSIQGAINIWSNGQMANWVGTLVPKSAPLIMLTDEGYELEAAMRCARIGYDNVIGYLNGGIAAWQQSGRPIIQRQRLTPKEAFEKLKNGALLLDVRKPSERKAKFIEGSHFITLSHLEEQAHTLPKDKLIIVHCAGGYRSATAVSLLNKHGLLNVTDIIGGIDAWQKDNLPVVVKQAEVCAS</sequence>
<dbReference type="Gene3D" id="3.40.250.10">
    <property type="entry name" value="Rhodanese-like domain"/>
    <property type="match status" value="2"/>
</dbReference>
<dbReference type="AlphaFoldDB" id="A0A395LX67"/>
<evidence type="ECO:0000313" key="3">
    <source>
        <dbReference type="EMBL" id="RFM23179.1"/>
    </source>
</evidence>
<dbReference type="InterPro" id="IPR001763">
    <property type="entry name" value="Rhodanese-like_dom"/>
</dbReference>
<dbReference type="InterPro" id="IPR036873">
    <property type="entry name" value="Rhodanese-like_dom_sf"/>
</dbReference>
<evidence type="ECO:0000256" key="1">
    <source>
        <dbReference type="ARBA" id="ARBA00022723"/>
    </source>
</evidence>
<evidence type="ECO:0000259" key="2">
    <source>
        <dbReference type="PROSITE" id="PS50206"/>
    </source>
</evidence>
<dbReference type="GO" id="GO:0050313">
    <property type="term" value="F:sulfur dioxygenase activity"/>
    <property type="evidence" value="ECO:0007669"/>
    <property type="project" value="InterPro"/>
</dbReference>
<dbReference type="CDD" id="cd00158">
    <property type="entry name" value="RHOD"/>
    <property type="match status" value="2"/>
</dbReference>
<feature type="domain" description="Rhodanese" evidence="2">
    <location>
        <begin position="371"/>
        <end position="459"/>
    </location>
</feature>
<gene>
    <name evidence="3" type="ORF">D0433_11870</name>
</gene>
<feature type="domain" description="Rhodanese" evidence="2">
    <location>
        <begin position="268"/>
        <end position="358"/>
    </location>
</feature>
<dbReference type="GO" id="GO:0016787">
    <property type="term" value="F:hydrolase activity"/>
    <property type="evidence" value="ECO:0007669"/>
    <property type="project" value="UniProtKB-KW"/>
</dbReference>
<dbReference type="GO" id="GO:0046872">
    <property type="term" value="F:metal ion binding"/>
    <property type="evidence" value="ECO:0007669"/>
    <property type="project" value="UniProtKB-KW"/>
</dbReference>
<dbReference type="PROSITE" id="PS50206">
    <property type="entry name" value="RHODANESE_3"/>
    <property type="match status" value="2"/>
</dbReference>
<dbReference type="Gene3D" id="3.60.15.10">
    <property type="entry name" value="Ribonuclease Z/Hydroxyacylglutathione hydrolase-like"/>
    <property type="match status" value="1"/>
</dbReference>
<organism evidence="3 4">
    <name type="scientific">Candidatus Thermochlorobacter aerophilus</name>
    <dbReference type="NCBI Taxonomy" id="1868324"/>
    <lineage>
        <taxon>Bacteria</taxon>
        <taxon>Pseudomonadati</taxon>
        <taxon>Chlorobiota</taxon>
        <taxon>Chlorobiia</taxon>
        <taxon>Chlorobiales</taxon>
        <taxon>Candidatus Thermochlorobacteriaceae</taxon>
        <taxon>Candidatus Thermochlorobacter</taxon>
    </lineage>
</organism>
<dbReference type="EMBL" id="PHFL01000068">
    <property type="protein sequence ID" value="RFM23179.1"/>
    <property type="molecule type" value="Genomic_DNA"/>
</dbReference>
<comment type="caution">
    <text evidence="3">The sequence shown here is derived from an EMBL/GenBank/DDBJ whole genome shotgun (WGS) entry which is preliminary data.</text>
</comment>
<dbReference type="PANTHER" id="PTHR43084">
    <property type="entry name" value="PERSULFIDE DIOXYGENASE ETHE1"/>
    <property type="match status" value="1"/>
</dbReference>
<keyword evidence="3" id="KW-0378">Hydrolase</keyword>
<name>A0A395LX67_9BACT</name>
<dbReference type="SUPFAM" id="SSF56281">
    <property type="entry name" value="Metallo-hydrolase/oxidoreductase"/>
    <property type="match status" value="1"/>
</dbReference>
<protein>
    <submittedName>
        <fullName evidence="3">MBL fold metallo-hydrolase</fullName>
    </submittedName>
</protein>
<dbReference type="CDD" id="cd07724">
    <property type="entry name" value="POD-like_MBL-fold"/>
    <property type="match status" value="1"/>
</dbReference>
<dbReference type="SMART" id="SM00849">
    <property type="entry name" value="Lactamase_B"/>
    <property type="match status" value="1"/>
</dbReference>
<dbReference type="FunFam" id="3.60.15.10:FF:000030">
    <property type="entry name" value="Metallo-beta-lactamase family protein"/>
    <property type="match status" value="1"/>
</dbReference>
<proteinExistence type="predicted"/>
<dbReference type="InterPro" id="IPR001279">
    <property type="entry name" value="Metallo-B-lactamas"/>
</dbReference>
<keyword evidence="1" id="KW-0479">Metal-binding</keyword>
<dbReference type="InterPro" id="IPR036866">
    <property type="entry name" value="RibonucZ/Hydroxyglut_hydro"/>
</dbReference>
<dbReference type="PANTHER" id="PTHR43084:SF1">
    <property type="entry name" value="PERSULFIDE DIOXYGENASE ETHE1, MITOCHONDRIAL"/>
    <property type="match status" value="1"/>
</dbReference>
<dbReference type="InterPro" id="IPR051682">
    <property type="entry name" value="Mito_Persulfide_Diox"/>
</dbReference>
<dbReference type="SMART" id="SM00450">
    <property type="entry name" value="RHOD"/>
    <property type="match status" value="2"/>
</dbReference>